<keyword evidence="3" id="KW-0732">Signal</keyword>
<organism evidence="4 5">
    <name type="scientific">Streptomyces massasporeus</name>
    <dbReference type="NCBI Taxonomy" id="67324"/>
    <lineage>
        <taxon>Bacteria</taxon>
        <taxon>Bacillati</taxon>
        <taxon>Actinomycetota</taxon>
        <taxon>Actinomycetes</taxon>
        <taxon>Kitasatosporales</taxon>
        <taxon>Streptomycetaceae</taxon>
        <taxon>Streptomyces</taxon>
    </lineage>
</organism>
<feature type="compositionally biased region" description="Gly residues" evidence="1">
    <location>
        <begin position="80"/>
        <end position="94"/>
    </location>
</feature>
<dbReference type="EMBL" id="JBIAFP010000031">
    <property type="protein sequence ID" value="MFE9230074.1"/>
    <property type="molecule type" value="Genomic_DNA"/>
</dbReference>
<feature type="chain" id="PRO_5047384669" evidence="3">
    <location>
        <begin position="34"/>
        <end position="150"/>
    </location>
</feature>
<keyword evidence="2" id="KW-1133">Transmembrane helix</keyword>
<keyword evidence="2" id="KW-0472">Membrane</keyword>
<feature type="region of interest" description="Disordered" evidence="1">
    <location>
        <begin position="76"/>
        <end position="105"/>
    </location>
</feature>
<reference evidence="4 5" key="1">
    <citation type="submission" date="2024-10" db="EMBL/GenBank/DDBJ databases">
        <title>The Natural Products Discovery Center: Release of the First 8490 Sequenced Strains for Exploring Actinobacteria Biosynthetic Diversity.</title>
        <authorList>
            <person name="Kalkreuter E."/>
            <person name="Kautsar S.A."/>
            <person name="Yang D."/>
            <person name="Bader C.D."/>
            <person name="Teijaro C.N."/>
            <person name="Fluegel L."/>
            <person name="Davis C.M."/>
            <person name="Simpson J.R."/>
            <person name="Lauterbach L."/>
            <person name="Steele A.D."/>
            <person name="Gui C."/>
            <person name="Meng S."/>
            <person name="Li G."/>
            <person name="Viehrig K."/>
            <person name="Ye F."/>
            <person name="Su P."/>
            <person name="Kiefer A.F."/>
            <person name="Nichols A."/>
            <person name="Cepeda A.J."/>
            <person name="Yan W."/>
            <person name="Fan B."/>
            <person name="Jiang Y."/>
            <person name="Adhikari A."/>
            <person name="Zheng C.-J."/>
            <person name="Schuster L."/>
            <person name="Cowan T.M."/>
            <person name="Smanski M.J."/>
            <person name="Chevrette M.G."/>
            <person name="De Carvalho L.P.S."/>
            <person name="Shen B."/>
        </authorList>
    </citation>
    <scope>NUCLEOTIDE SEQUENCE [LARGE SCALE GENOMIC DNA]</scope>
    <source>
        <strain evidence="4 5">NPDC007066</strain>
    </source>
</reference>
<evidence type="ECO:0000313" key="5">
    <source>
        <dbReference type="Proteomes" id="UP001601288"/>
    </source>
</evidence>
<dbReference type="Proteomes" id="UP001601288">
    <property type="component" value="Unassembled WGS sequence"/>
</dbReference>
<protein>
    <submittedName>
        <fullName evidence="4">Uncharacterized protein</fullName>
    </submittedName>
</protein>
<gene>
    <name evidence="4" type="ORF">ACFYM3_36975</name>
</gene>
<evidence type="ECO:0000256" key="2">
    <source>
        <dbReference type="SAM" id="Phobius"/>
    </source>
</evidence>
<name>A0ABW6LSN3_9ACTN</name>
<keyword evidence="5" id="KW-1185">Reference proteome</keyword>
<dbReference type="RefSeq" id="WP_358280012.1">
    <property type="nucleotide sequence ID" value="NZ_JBEYGJ010000007.1"/>
</dbReference>
<proteinExistence type="predicted"/>
<evidence type="ECO:0000313" key="4">
    <source>
        <dbReference type="EMBL" id="MFE9230074.1"/>
    </source>
</evidence>
<sequence length="150" mass="14324">MPRRAGLRRGAAALAFVALSAGTALTGAPAATAAGSAALAGQACTPTEGFSGCRLFNPDKAKQEFTVPSGVTGLDVRAWGEGGTGTSGATGGDGTSTTGGTSTDLDGGSLASTGAGGIGLLLAAAAALAVVGFAAFRLAPRLNLRSRDNA</sequence>
<feature type="compositionally biased region" description="Low complexity" evidence="1">
    <location>
        <begin position="95"/>
        <end position="105"/>
    </location>
</feature>
<comment type="caution">
    <text evidence="4">The sequence shown here is derived from an EMBL/GenBank/DDBJ whole genome shotgun (WGS) entry which is preliminary data.</text>
</comment>
<keyword evidence="2" id="KW-0812">Transmembrane</keyword>
<evidence type="ECO:0000256" key="1">
    <source>
        <dbReference type="SAM" id="MobiDB-lite"/>
    </source>
</evidence>
<feature type="transmembrane region" description="Helical" evidence="2">
    <location>
        <begin position="118"/>
        <end position="139"/>
    </location>
</feature>
<evidence type="ECO:0000256" key="3">
    <source>
        <dbReference type="SAM" id="SignalP"/>
    </source>
</evidence>
<feature type="signal peptide" evidence="3">
    <location>
        <begin position="1"/>
        <end position="33"/>
    </location>
</feature>
<accession>A0ABW6LSN3</accession>